<dbReference type="EMBL" id="JALKCG010000001">
    <property type="protein sequence ID" value="MCK0207668.1"/>
    <property type="molecule type" value="Genomic_DNA"/>
</dbReference>
<accession>A0ABT0DK48</accession>
<organism evidence="6 7">
    <name type="scientific">Ancylobacter koreensis</name>
    <dbReference type="NCBI Taxonomy" id="266121"/>
    <lineage>
        <taxon>Bacteria</taxon>
        <taxon>Pseudomonadati</taxon>
        <taxon>Pseudomonadota</taxon>
        <taxon>Alphaproteobacteria</taxon>
        <taxon>Hyphomicrobiales</taxon>
        <taxon>Xanthobacteraceae</taxon>
        <taxon>Ancylobacter</taxon>
    </lineage>
</organism>
<evidence type="ECO:0000256" key="2">
    <source>
        <dbReference type="ARBA" id="ARBA00023015"/>
    </source>
</evidence>
<sequence>MPPADTLPFDLRALELFLAVCDAGTMAQAARRLGLTQPAVSQSIADMERRIGIALFDRRARPLALTAAGGALRQRASALLSEARQIAPLLREAGHARLPLLRAGLVDSLSRVLMAPLARALGERADQVSLLSGLTASHAGALLTRQLDLLVGADDLDEIEGLERWPLVTEPYVLLLPAALPAPARVADLAELARQAPLVRFSARSKTGMEVERHLRRLRLDLPRPLEFDTPYGVTSAVADGAGFAVTTPLCLLEAGLPLDGLACHALPGPGLTRHLTLIARRQELGRLPREVAAFCRARLEAQRPALAARVGGELAGEFRVEGAQLSLSHETKN</sequence>
<dbReference type="Pfam" id="PF00126">
    <property type="entry name" value="HTH_1"/>
    <property type="match status" value="1"/>
</dbReference>
<comment type="caution">
    <text evidence="6">The sequence shown here is derived from an EMBL/GenBank/DDBJ whole genome shotgun (WGS) entry which is preliminary data.</text>
</comment>
<dbReference type="RefSeq" id="WP_247199804.1">
    <property type="nucleotide sequence ID" value="NZ_JALKCG010000001.1"/>
</dbReference>
<dbReference type="Pfam" id="PF03466">
    <property type="entry name" value="LysR_substrate"/>
    <property type="match status" value="1"/>
</dbReference>
<evidence type="ECO:0000313" key="6">
    <source>
        <dbReference type="EMBL" id="MCK0207668.1"/>
    </source>
</evidence>
<keyword evidence="7" id="KW-1185">Reference proteome</keyword>
<dbReference type="InterPro" id="IPR000847">
    <property type="entry name" value="LysR_HTH_N"/>
</dbReference>
<dbReference type="SUPFAM" id="SSF46785">
    <property type="entry name" value="Winged helix' DNA-binding domain"/>
    <property type="match status" value="1"/>
</dbReference>
<dbReference type="Gene3D" id="3.40.190.10">
    <property type="entry name" value="Periplasmic binding protein-like II"/>
    <property type="match status" value="2"/>
</dbReference>
<dbReference type="PANTHER" id="PTHR30126">
    <property type="entry name" value="HTH-TYPE TRANSCRIPTIONAL REGULATOR"/>
    <property type="match status" value="1"/>
</dbReference>
<evidence type="ECO:0000256" key="1">
    <source>
        <dbReference type="ARBA" id="ARBA00009437"/>
    </source>
</evidence>
<evidence type="ECO:0000256" key="4">
    <source>
        <dbReference type="ARBA" id="ARBA00023163"/>
    </source>
</evidence>
<evidence type="ECO:0000256" key="3">
    <source>
        <dbReference type="ARBA" id="ARBA00023125"/>
    </source>
</evidence>
<dbReference type="PANTHER" id="PTHR30126:SF40">
    <property type="entry name" value="HTH-TYPE TRANSCRIPTIONAL REGULATOR GLTR"/>
    <property type="match status" value="1"/>
</dbReference>
<gene>
    <name evidence="6" type="ORF">MWN33_06430</name>
</gene>
<dbReference type="InterPro" id="IPR036390">
    <property type="entry name" value="WH_DNA-bd_sf"/>
</dbReference>
<comment type="similarity">
    <text evidence="1">Belongs to the LysR transcriptional regulatory family.</text>
</comment>
<reference evidence="6 7" key="1">
    <citation type="submission" date="2022-04" db="EMBL/GenBank/DDBJ databases">
        <authorList>
            <person name="Grouzdev D.S."/>
            <person name="Pantiukh K.S."/>
            <person name="Krutkina M.S."/>
        </authorList>
    </citation>
    <scope>NUCLEOTIDE SEQUENCE [LARGE SCALE GENOMIC DNA]</scope>
    <source>
        <strain evidence="6 7">Jip08</strain>
    </source>
</reference>
<evidence type="ECO:0000313" key="7">
    <source>
        <dbReference type="Proteomes" id="UP001202867"/>
    </source>
</evidence>
<keyword evidence="4" id="KW-0804">Transcription</keyword>
<reference evidence="7" key="2">
    <citation type="submission" date="2023-07" db="EMBL/GenBank/DDBJ databases">
        <title>Ancylobacter moscoviensis sp. nov., facultatively methylotrophic bacteria from activated sludge and the reclassification of Starkeya novella (Starkey 1934) Kelly et al. 2000 as Ancylobacter novellus comb. nov., Starkeya koreensis Im et al. 2006 as Ancylobacter koreensis comb.nov., Angulomicrobium tetraedrale Vasil'eva et al. 1986 as Ancylobacter tetraedralis comb. nov., Angulomicrobium amanitiforme Fritz et al. 2004 as Ancylobacter amanitiformis comb. nov. and Methylorhabdus multivorans Doronina et al. 1996 as Ancylobacter multivorans comb. nov. and emended description of the genus Ancylobacter.</title>
        <authorList>
            <person name="Doronina N."/>
            <person name="Chemodurova A."/>
            <person name="Grouzdev D."/>
            <person name="Koziaeva V."/>
            <person name="Shi W."/>
            <person name="Wu L."/>
            <person name="Kaparullina E."/>
        </authorList>
    </citation>
    <scope>NUCLEOTIDE SEQUENCE [LARGE SCALE GENOMIC DNA]</scope>
    <source>
        <strain evidence="7">Jip08</strain>
    </source>
</reference>
<dbReference type="InterPro" id="IPR005119">
    <property type="entry name" value="LysR_subst-bd"/>
</dbReference>
<dbReference type="PROSITE" id="PS50931">
    <property type="entry name" value="HTH_LYSR"/>
    <property type="match status" value="1"/>
</dbReference>
<proteinExistence type="inferred from homology"/>
<dbReference type="Proteomes" id="UP001202867">
    <property type="component" value="Unassembled WGS sequence"/>
</dbReference>
<evidence type="ECO:0000259" key="5">
    <source>
        <dbReference type="PROSITE" id="PS50931"/>
    </source>
</evidence>
<protein>
    <submittedName>
        <fullName evidence="6">LysR family transcriptional regulator</fullName>
    </submittedName>
</protein>
<feature type="domain" description="HTH lysR-type" evidence="5">
    <location>
        <begin position="9"/>
        <end position="66"/>
    </location>
</feature>
<keyword evidence="3" id="KW-0238">DNA-binding</keyword>
<name>A0ABT0DK48_9HYPH</name>
<dbReference type="PRINTS" id="PR00039">
    <property type="entry name" value="HTHLYSR"/>
</dbReference>
<dbReference type="Gene3D" id="1.10.10.10">
    <property type="entry name" value="Winged helix-like DNA-binding domain superfamily/Winged helix DNA-binding domain"/>
    <property type="match status" value="1"/>
</dbReference>
<dbReference type="CDD" id="cd05466">
    <property type="entry name" value="PBP2_LTTR_substrate"/>
    <property type="match status" value="1"/>
</dbReference>
<keyword evidence="2" id="KW-0805">Transcription regulation</keyword>
<dbReference type="SUPFAM" id="SSF53850">
    <property type="entry name" value="Periplasmic binding protein-like II"/>
    <property type="match status" value="1"/>
</dbReference>
<dbReference type="InterPro" id="IPR036388">
    <property type="entry name" value="WH-like_DNA-bd_sf"/>
</dbReference>